<gene>
    <name evidence="10" type="ORF">RFI_19939</name>
</gene>
<dbReference type="Proteomes" id="UP000023152">
    <property type="component" value="Unassembled WGS sequence"/>
</dbReference>
<keyword evidence="7" id="KW-0576">Peroxisome</keyword>
<evidence type="ECO:0000256" key="4">
    <source>
        <dbReference type="ARBA" id="ARBA00022490"/>
    </source>
</evidence>
<feature type="region of interest" description="Disordered" evidence="9">
    <location>
        <begin position="43"/>
        <end position="85"/>
    </location>
</feature>
<dbReference type="AlphaFoldDB" id="X6MTW0"/>
<comment type="caution">
    <text evidence="10">The sequence shown here is derived from an EMBL/GenBank/DDBJ whole genome shotgun (WGS) entry which is preliminary data.</text>
</comment>
<dbReference type="Gene3D" id="1.25.40.10">
    <property type="entry name" value="Tetratricopeptide repeat domain"/>
    <property type="match status" value="1"/>
</dbReference>
<comment type="subcellular location">
    <subcellularLocation>
        <location evidence="2">Cytoplasm</location>
    </subcellularLocation>
    <subcellularLocation>
        <location evidence="1">Peroxisome</location>
    </subcellularLocation>
</comment>
<dbReference type="SMART" id="SM00028">
    <property type="entry name" value="TPR"/>
    <property type="match status" value="5"/>
</dbReference>
<dbReference type="SUPFAM" id="SSF48452">
    <property type="entry name" value="TPR-like"/>
    <property type="match status" value="1"/>
</dbReference>
<evidence type="ECO:0000256" key="7">
    <source>
        <dbReference type="ARBA" id="ARBA00023140"/>
    </source>
</evidence>
<dbReference type="GO" id="GO:0005829">
    <property type="term" value="C:cytosol"/>
    <property type="evidence" value="ECO:0007669"/>
    <property type="project" value="TreeGrafter"/>
</dbReference>
<keyword evidence="4" id="KW-0963">Cytoplasm</keyword>
<keyword evidence="6 8" id="KW-0802">TPR repeat</keyword>
<evidence type="ECO:0000256" key="3">
    <source>
        <dbReference type="ARBA" id="ARBA00005348"/>
    </source>
</evidence>
<name>X6MTW0_RETFI</name>
<dbReference type="PANTHER" id="PTHR10130:SF0">
    <property type="entry name" value="GH08708P"/>
    <property type="match status" value="1"/>
</dbReference>
<dbReference type="PROSITE" id="PS50005">
    <property type="entry name" value="TPR"/>
    <property type="match status" value="2"/>
</dbReference>
<evidence type="ECO:0000256" key="2">
    <source>
        <dbReference type="ARBA" id="ARBA00004496"/>
    </source>
</evidence>
<dbReference type="InterPro" id="IPR011990">
    <property type="entry name" value="TPR-like_helical_dom_sf"/>
</dbReference>
<dbReference type="PANTHER" id="PTHR10130">
    <property type="entry name" value="PEROXISOMAL TARGETING SIGNAL 1 RECEPTOR PEX5"/>
    <property type="match status" value="1"/>
</dbReference>
<dbReference type="PROSITE" id="PS50293">
    <property type="entry name" value="TPR_REGION"/>
    <property type="match status" value="1"/>
</dbReference>
<feature type="compositionally biased region" description="Basic and acidic residues" evidence="9">
    <location>
        <begin position="68"/>
        <end position="77"/>
    </location>
</feature>
<dbReference type="GO" id="GO:0016560">
    <property type="term" value="P:protein import into peroxisome matrix, docking"/>
    <property type="evidence" value="ECO:0007669"/>
    <property type="project" value="TreeGrafter"/>
</dbReference>
<keyword evidence="11" id="KW-1185">Reference proteome</keyword>
<evidence type="ECO:0000256" key="8">
    <source>
        <dbReference type="PROSITE-ProRule" id="PRU00339"/>
    </source>
</evidence>
<dbReference type="InterPro" id="IPR019734">
    <property type="entry name" value="TPR_rpt"/>
</dbReference>
<evidence type="ECO:0000313" key="10">
    <source>
        <dbReference type="EMBL" id="ETO17383.1"/>
    </source>
</evidence>
<evidence type="ECO:0000256" key="1">
    <source>
        <dbReference type="ARBA" id="ARBA00004275"/>
    </source>
</evidence>
<evidence type="ECO:0000256" key="9">
    <source>
        <dbReference type="SAM" id="MobiDB-lite"/>
    </source>
</evidence>
<dbReference type="OrthoDB" id="10006023at2759"/>
<reference evidence="10 11" key="1">
    <citation type="journal article" date="2013" name="Curr. Biol.">
        <title>The Genome of the Foraminiferan Reticulomyxa filosa.</title>
        <authorList>
            <person name="Glockner G."/>
            <person name="Hulsmann N."/>
            <person name="Schleicher M."/>
            <person name="Noegel A.A."/>
            <person name="Eichinger L."/>
            <person name="Gallinger C."/>
            <person name="Pawlowski J."/>
            <person name="Sierra R."/>
            <person name="Euteneuer U."/>
            <person name="Pillet L."/>
            <person name="Moustafa A."/>
            <person name="Platzer M."/>
            <person name="Groth M."/>
            <person name="Szafranski K."/>
            <person name="Schliwa M."/>
        </authorList>
    </citation>
    <scope>NUCLEOTIDE SEQUENCE [LARGE SCALE GENOMIC DNA]</scope>
</reference>
<sequence>MTNNSNSWQSQELDEILGMLPSWTSEIDEIELKQRYGCFHKKAKRHAEATEDEEEVKRSKLDSASPFTERDSTKENQNHIAGVNKDSPPEANDVIVLSFSFFIYITHINANFLVGGFEKDFPFGIYVDYLFDPTNPYLQHDIIAENGERVDHKASEDLKTKGLHLMREGNLSEAVLAFEASLLNNLKQSDVWKYLGQCHNDNESETNAITAFTRRQQKKYPFLYTYTYMYIYIKCLMLDPSNREALLDLAVSYSNEGDSRQARKLFEKWIFGHPDYSVIAKQHKPVFPNMAISADFEAAVHRNMTAMFLKAVEINFLDPDLHIILGVLYCCSNRFEAAKLHFKRALQERPKDASLWNKLGATQANDNEFDSALKSYKNALKLKPKYTRVLANSGICFFNQGLYQEACQNFCFSKMYVELQKRLICKLQYHEIKLRKENGKSKTKE</sequence>
<dbReference type="Pfam" id="PF13432">
    <property type="entry name" value="TPR_16"/>
    <property type="match status" value="2"/>
</dbReference>
<organism evidence="10 11">
    <name type="scientific">Reticulomyxa filosa</name>
    <dbReference type="NCBI Taxonomy" id="46433"/>
    <lineage>
        <taxon>Eukaryota</taxon>
        <taxon>Sar</taxon>
        <taxon>Rhizaria</taxon>
        <taxon>Retaria</taxon>
        <taxon>Foraminifera</taxon>
        <taxon>Monothalamids</taxon>
        <taxon>Reticulomyxidae</taxon>
        <taxon>Reticulomyxa</taxon>
    </lineage>
</organism>
<dbReference type="GO" id="GO:0005052">
    <property type="term" value="F:peroxisome matrix targeting signal-1 binding"/>
    <property type="evidence" value="ECO:0007669"/>
    <property type="project" value="TreeGrafter"/>
</dbReference>
<accession>X6MTW0</accession>
<evidence type="ECO:0000313" key="11">
    <source>
        <dbReference type="Proteomes" id="UP000023152"/>
    </source>
</evidence>
<comment type="similarity">
    <text evidence="3">Belongs to the peroxisomal targeting signal receptor family.</text>
</comment>
<proteinExistence type="inferred from homology"/>
<feature type="repeat" description="TPR" evidence="8">
    <location>
        <begin position="353"/>
        <end position="386"/>
    </location>
</feature>
<keyword evidence="5" id="KW-0677">Repeat</keyword>
<feature type="repeat" description="TPR" evidence="8">
    <location>
        <begin position="319"/>
        <end position="352"/>
    </location>
</feature>
<protein>
    <submittedName>
        <fullName evidence="10">Peroxisomal biogenesis factor 5 isoform 1</fullName>
    </submittedName>
</protein>
<evidence type="ECO:0000256" key="6">
    <source>
        <dbReference type="ARBA" id="ARBA00022803"/>
    </source>
</evidence>
<dbReference type="GO" id="GO:0005778">
    <property type="term" value="C:peroxisomal membrane"/>
    <property type="evidence" value="ECO:0007669"/>
    <property type="project" value="TreeGrafter"/>
</dbReference>
<dbReference type="InterPro" id="IPR024111">
    <property type="entry name" value="PEX5/PEX5L"/>
</dbReference>
<evidence type="ECO:0000256" key="5">
    <source>
        <dbReference type="ARBA" id="ARBA00022737"/>
    </source>
</evidence>
<dbReference type="EMBL" id="ASPP01016751">
    <property type="protein sequence ID" value="ETO17383.1"/>
    <property type="molecule type" value="Genomic_DNA"/>
</dbReference>